<organism evidence="2 3">
    <name type="scientific">Jiangella asiatica</name>
    <dbReference type="NCBI Taxonomy" id="2530372"/>
    <lineage>
        <taxon>Bacteria</taxon>
        <taxon>Bacillati</taxon>
        <taxon>Actinomycetota</taxon>
        <taxon>Actinomycetes</taxon>
        <taxon>Jiangellales</taxon>
        <taxon>Jiangellaceae</taxon>
        <taxon>Jiangella</taxon>
    </lineage>
</organism>
<evidence type="ECO:0000256" key="1">
    <source>
        <dbReference type="SAM" id="Phobius"/>
    </source>
</evidence>
<keyword evidence="1" id="KW-0812">Transmembrane</keyword>
<sequence>MPGVVMRRAERFGHAAPTPGRVATEIAVVSVLAGVLMGVLWWLLSPEVTGVVVEGGLAADAREGQKMFDRDAVFALLGAGFGLVLAVVYSVRHWRSPVTTLVTLALAGVAGSYLATLVGGLFGPGGDVAGLENGTQEPFPLRMESPAGLLVWSMVATVVVAVVALFREDRAPWSVPGNPPGR</sequence>
<dbReference type="OrthoDB" id="5190193at2"/>
<feature type="transmembrane region" description="Helical" evidence="1">
    <location>
        <begin position="147"/>
        <end position="166"/>
    </location>
</feature>
<comment type="caution">
    <text evidence="2">The sequence shown here is derived from an EMBL/GenBank/DDBJ whole genome shotgun (WGS) entry which is preliminary data.</text>
</comment>
<keyword evidence="3" id="KW-1185">Reference proteome</keyword>
<accession>A0A4V2Z2B3</accession>
<evidence type="ECO:0000313" key="2">
    <source>
        <dbReference type="EMBL" id="TDE08078.1"/>
    </source>
</evidence>
<protein>
    <submittedName>
        <fullName evidence="2">DUF2567 domain-containing protein</fullName>
    </submittedName>
</protein>
<dbReference type="RefSeq" id="WP_131897155.1">
    <property type="nucleotide sequence ID" value="NZ_SMKZ01000027.1"/>
</dbReference>
<keyword evidence="1" id="KW-1133">Transmembrane helix</keyword>
<keyword evidence="1" id="KW-0472">Membrane</keyword>
<reference evidence="2 3" key="1">
    <citation type="submission" date="2019-03" db="EMBL/GenBank/DDBJ databases">
        <title>Draft genome sequences of novel Actinobacteria.</title>
        <authorList>
            <person name="Sahin N."/>
            <person name="Ay H."/>
            <person name="Saygin H."/>
        </authorList>
    </citation>
    <scope>NUCLEOTIDE SEQUENCE [LARGE SCALE GENOMIC DNA]</scope>
    <source>
        <strain evidence="2 3">5K138</strain>
    </source>
</reference>
<dbReference type="AlphaFoldDB" id="A0A4V2Z2B3"/>
<dbReference type="InParanoid" id="A0A4V2Z2B3"/>
<feature type="transmembrane region" description="Helical" evidence="1">
    <location>
        <begin position="72"/>
        <end position="91"/>
    </location>
</feature>
<feature type="transmembrane region" description="Helical" evidence="1">
    <location>
        <begin position="21"/>
        <end position="44"/>
    </location>
</feature>
<dbReference type="EMBL" id="SMKZ01000027">
    <property type="protein sequence ID" value="TDE08078.1"/>
    <property type="molecule type" value="Genomic_DNA"/>
</dbReference>
<feature type="transmembrane region" description="Helical" evidence="1">
    <location>
        <begin position="98"/>
        <end position="122"/>
    </location>
</feature>
<dbReference type="Proteomes" id="UP000294739">
    <property type="component" value="Unassembled WGS sequence"/>
</dbReference>
<evidence type="ECO:0000313" key="3">
    <source>
        <dbReference type="Proteomes" id="UP000294739"/>
    </source>
</evidence>
<proteinExistence type="predicted"/>
<gene>
    <name evidence="2" type="ORF">E1269_18380</name>
</gene>
<name>A0A4V2Z2B3_9ACTN</name>